<dbReference type="Proteomes" id="UP000002154">
    <property type="component" value="Chromosome"/>
</dbReference>
<evidence type="ECO:0000313" key="2">
    <source>
        <dbReference type="Proteomes" id="UP000002154"/>
    </source>
</evidence>
<dbReference type="KEGG" id="bwe:BcerKBAB4_5025"/>
<evidence type="ECO:0000313" key="1">
    <source>
        <dbReference type="EMBL" id="ABY46171.1"/>
    </source>
</evidence>
<sequence length="41" mass="4788">MNDSYPPCAAFHTNVAFFFQKAGFLFLISEFVYTKCYKVKL</sequence>
<reference evidence="1 2" key="1">
    <citation type="journal article" date="2008" name="Chem. Biol. Interact.">
        <title>Extending the Bacillus cereus group genomics to putative food-borne pathogens of different toxicity.</title>
        <authorList>
            <person name="Lapidus A."/>
            <person name="Goltsman E."/>
            <person name="Auger S."/>
            <person name="Galleron N."/>
            <person name="Segurens B."/>
            <person name="Dossat C."/>
            <person name="Land M.L."/>
            <person name="Broussolle V."/>
            <person name="Brillard J."/>
            <person name="Guinebretiere M.H."/>
            <person name="Sanchis V."/>
            <person name="Nguen-The C."/>
            <person name="Lereclus D."/>
            <person name="Richardson P."/>
            <person name="Wincker P."/>
            <person name="Weissenbach J."/>
            <person name="Ehrlich S.D."/>
            <person name="Sorokin A."/>
        </authorList>
    </citation>
    <scope>NUCLEOTIDE SEQUENCE [LARGE SCALE GENOMIC DNA]</scope>
    <source>
        <strain evidence="1 2">KBAB4</strain>
    </source>
</reference>
<dbReference type="AlphaFoldDB" id="A9VR75"/>
<dbReference type="EMBL" id="CP000903">
    <property type="protein sequence ID" value="ABY46171.1"/>
    <property type="molecule type" value="Genomic_DNA"/>
</dbReference>
<organism evidence="1 2">
    <name type="scientific">Bacillus mycoides (strain KBAB4)</name>
    <name type="common">Bacillus weihenstephanensis</name>
    <dbReference type="NCBI Taxonomy" id="315730"/>
    <lineage>
        <taxon>Bacteria</taxon>
        <taxon>Bacillati</taxon>
        <taxon>Bacillota</taxon>
        <taxon>Bacilli</taxon>
        <taxon>Bacillales</taxon>
        <taxon>Bacillaceae</taxon>
        <taxon>Bacillus</taxon>
        <taxon>Bacillus cereus group</taxon>
    </lineage>
</organism>
<accession>A9VR75</accession>
<name>A9VR75_BACMK</name>
<dbReference type="HOGENOM" id="CLU_213635_0_0_9"/>
<protein>
    <submittedName>
        <fullName evidence="1">Uncharacterized protein</fullName>
    </submittedName>
</protein>
<proteinExistence type="predicted"/>
<gene>
    <name evidence="1" type="ordered locus">BcerKBAB4_5025</name>
</gene>